<accession>A0A9N9U273</accession>
<feature type="signal peptide" evidence="3">
    <location>
        <begin position="1"/>
        <end position="22"/>
    </location>
</feature>
<keyword evidence="3" id="KW-0732">Signal</keyword>
<dbReference type="Proteomes" id="UP001153712">
    <property type="component" value="Chromosome 9"/>
</dbReference>
<proteinExistence type="predicted"/>
<organism evidence="4 5">
    <name type="scientific">Phyllotreta striolata</name>
    <name type="common">Striped flea beetle</name>
    <name type="synonym">Crioceris striolata</name>
    <dbReference type="NCBI Taxonomy" id="444603"/>
    <lineage>
        <taxon>Eukaryota</taxon>
        <taxon>Metazoa</taxon>
        <taxon>Ecdysozoa</taxon>
        <taxon>Arthropoda</taxon>
        <taxon>Hexapoda</taxon>
        <taxon>Insecta</taxon>
        <taxon>Pterygota</taxon>
        <taxon>Neoptera</taxon>
        <taxon>Endopterygota</taxon>
        <taxon>Coleoptera</taxon>
        <taxon>Polyphaga</taxon>
        <taxon>Cucujiformia</taxon>
        <taxon>Chrysomeloidea</taxon>
        <taxon>Chrysomelidae</taxon>
        <taxon>Galerucinae</taxon>
        <taxon>Alticini</taxon>
        <taxon>Phyllotreta</taxon>
    </lineage>
</organism>
<feature type="chain" id="PRO_5040315615" evidence="3">
    <location>
        <begin position="23"/>
        <end position="187"/>
    </location>
</feature>
<dbReference type="OrthoDB" id="6624538at2759"/>
<keyword evidence="2" id="KW-0812">Transmembrane</keyword>
<keyword evidence="5" id="KW-1185">Reference proteome</keyword>
<feature type="region of interest" description="Disordered" evidence="1">
    <location>
        <begin position="67"/>
        <end position="89"/>
    </location>
</feature>
<keyword evidence="2" id="KW-1133">Transmembrane helix</keyword>
<gene>
    <name evidence="4" type="ORF">PHYEVI_LOCUS11592</name>
</gene>
<evidence type="ECO:0000313" key="4">
    <source>
        <dbReference type="EMBL" id="CAG9865357.1"/>
    </source>
</evidence>
<feature type="transmembrane region" description="Helical" evidence="2">
    <location>
        <begin position="89"/>
        <end position="106"/>
    </location>
</feature>
<reference evidence="4" key="1">
    <citation type="submission" date="2022-01" db="EMBL/GenBank/DDBJ databases">
        <authorList>
            <person name="King R."/>
        </authorList>
    </citation>
    <scope>NUCLEOTIDE SEQUENCE</scope>
</reference>
<evidence type="ECO:0000256" key="3">
    <source>
        <dbReference type="SAM" id="SignalP"/>
    </source>
</evidence>
<protein>
    <submittedName>
        <fullName evidence="4">Uncharacterized protein</fullName>
    </submittedName>
</protein>
<feature type="transmembrane region" description="Helical" evidence="2">
    <location>
        <begin position="118"/>
        <end position="138"/>
    </location>
</feature>
<sequence>MAAMLPGARFVLIVSIVWSTSGRSCDALGSTADGFGRALKEQGSPAPNTPEASAVQIIRQPLRIQIQSKPDQKSGSISRQRKRKRKKDAGSFVERILPLMVTPFLISSSMVPAMLASLLHMLVKSALLGKIGLVLMLVNMFSSRRNPGAVTHHDLGAGAGADGVAMAHYGWRGDEEYGAYVNRKKRK</sequence>
<name>A0A9N9U273_PHYSR</name>
<evidence type="ECO:0000256" key="1">
    <source>
        <dbReference type="SAM" id="MobiDB-lite"/>
    </source>
</evidence>
<dbReference type="EMBL" id="OU900102">
    <property type="protein sequence ID" value="CAG9865357.1"/>
    <property type="molecule type" value="Genomic_DNA"/>
</dbReference>
<keyword evidence="2" id="KW-0472">Membrane</keyword>
<evidence type="ECO:0000313" key="5">
    <source>
        <dbReference type="Proteomes" id="UP001153712"/>
    </source>
</evidence>
<evidence type="ECO:0000256" key="2">
    <source>
        <dbReference type="SAM" id="Phobius"/>
    </source>
</evidence>
<dbReference type="AlphaFoldDB" id="A0A9N9U273"/>